<dbReference type="Pfam" id="PF13229">
    <property type="entry name" value="Beta_helix"/>
    <property type="match status" value="1"/>
</dbReference>
<dbReference type="InterPro" id="IPR011050">
    <property type="entry name" value="Pectin_lyase_fold/virulence"/>
</dbReference>
<organism evidence="3 4">
    <name type="scientific">Actinomadura mexicana</name>
    <dbReference type="NCBI Taxonomy" id="134959"/>
    <lineage>
        <taxon>Bacteria</taxon>
        <taxon>Bacillati</taxon>
        <taxon>Actinomycetota</taxon>
        <taxon>Actinomycetes</taxon>
        <taxon>Streptosporangiales</taxon>
        <taxon>Thermomonosporaceae</taxon>
        <taxon>Actinomadura</taxon>
    </lineage>
</organism>
<dbReference type="Proteomes" id="UP000198420">
    <property type="component" value="Unassembled WGS sequence"/>
</dbReference>
<dbReference type="AlphaFoldDB" id="A0A239AAL0"/>
<sequence length="350" mass="37886">MRRTLAASLGTAVALAGLASFAPAGHAADGGQDKRIHVVWPGHSIQKAVDRARPGDVIRLKAGAYDGGVLVRKRLTIQGDGDRTVLHPGRKDHCAEAGAAGNGICVIGHRKHPVRGVTIMDLTVRGFKESGVYGLYTDRLTVERVLAKKNGEYGITEFRSTRGRFVKNRAVDNYADAGLYVGDIKNARGTVVAYNHASGNALGLLVRHARHVYAWENELVGNCVGAALVNDDQKGGQGDTKLWKNKVWKNNRSCPQHEEVPPLGGTGILVFGGDHNTIEKNTVLWNRGTLPYSGGIVLFPSPKGEPARHNLVKLNLVKDNAPFDLVDRSGSRTNRFRDNKCRTSNPRGLC</sequence>
<feature type="domain" description="Right handed beta helix" evidence="2">
    <location>
        <begin position="99"/>
        <end position="232"/>
    </location>
</feature>
<evidence type="ECO:0000259" key="2">
    <source>
        <dbReference type="Pfam" id="PF13229"/>
    </source>
</evidence>
<name>A0A239AAL0_9ACTN</name>
<keyword evidence="4" id="KW-1185">Reference proteome</keyword>
<protein>
    <submittedName>
        <fullName evidence="3">Right handed beta helix region</fullName>
    </submittedName>
</protein>
<gene>
    <name evidence="3" type="ORF">SAMN06265355_108321</name>
</gene>
<evidence type="ECO:0000313" key="4">
    <source>
        <dbReference type="Proteomes" id="UP000198420"/>
    </source>
</evidence>
<reference evidence="4" key="1">
    <citation type="submission" date="2017-06" db="EMBL/GenBank/DDBJ databases">
        <authorList>
            <person name="Varghese N."/>
            <person name="Submissions S."/>
        </authorList>
    </citation>
    <scope>NUCLEOTIDE SEQUENCE [LARGE SCALE GENOMIC DNA]</scope>
    <source>
        <strain evidence="4">DSM 44485</strain>
    </source>
</reference>
<dbReference type="RefSeq" id="WP_089313733.1">
    <property type="nucleotide sequence ID" value="NZ_FZNP01000008.1"/>
</dbReference>
<dbReference type="Gene3D" id="2.160.20.10">
    <property type="entry name" value="Single-stranded right-handed beta-helix, Pectin lyase-like"/>
    <property type="match status" value="1"/>
</dbReference>
<dbReference type="OrthoDB" id="339817at2"/>
<evidence type="ECO:0000313" key="3">
    <source>
        <dbReference type="EMBL" id="SNR92696.1"/>
    </source>
</evidence>
<keyword evidence="1" id="KW-0732">Signal</keyword>
<accession>A0A239AAL0</accession>
<dbReference type="InterPro" id="IPR039448">
    <property type="entry name" value="Beta_helix"/>
</dbReference>
<feature type="signal peptide" evidence="1">
    <location>
        <begin position="1"/>
        <end position="27"/>
    </location>
</feature>
<dbReference type="EMBL" id="FZNP01000008">
    <property type="protein sequence ID" value="SNR92696.1"/>
    <property type="molecule type" value="Genomic_DNA"/>
</dbReference>
<proteinExistence type="predicted"/>
<dbReference type="SUPFAM" id="SSF51126">
    <property type="entry name" value="Pectin lyase-like"/>
    <property type="match status" value="1"/>
</dbReference>
<feature type="chain" id="PRO_5012421343" evidence="1">
    <location>
        <begin position="28"/>
        <end position="350"/>
    </location>
</feature>
<dbReference type="InterPro" id="IPR012334">
    <property type="entry name" value="Pectin_lyas_fold"/>
</dbReference>
<evidence type="ECO:0000256" key="1">
    <source>
        <dbReference type="SAM" id="SignalP"/>
    </source>
</evidence>